<dbReference type="AlphaFoldDB" id="A0A1M4T083"/>
<keyword evidence="3" id="KW-1185">Reference proteome</keyword>
<evidence type="ECO:0000259" key="1">
    <source>
        <dbReference type="PROSITE" id="PS51819"/>
    </source>
</evidence>
<dbReference type="Gene3D" id="3.10.180.10">
    <property type="entry name" value="2,3-Dihydroxybiphenyl 1,2-Dioxygenase, domain 1"/>
    <property type="match status" value="1"/>
</dbReference>
<proteinExistence type="predicted"/>
<dbReference type="InterPro" id="IPR037523">
    <property type="entry name" value="VOC_core"/>
</dbReference>
<organism evidence="2 3">
    <name type="scientific">Arenibacter palladensis</name>
    <dbReference type="NCBI Taxonomy" id="237373"/>
    <lineage>
        <taxon>Bacteria</taxon>
        <taxon>Pseudomonadati</taxon>
        <taxon>Bacteroidota</taxon>
        <taxon>Flavobacteriia</taxon>
        <taxon>Flavobacteriales</taxon>
        <taxon>Flavobacteriaceae</taxon>
        <taxon>Arenibacter</taxon>
    </lineage>
</organism>
<keyword evidence="2" id="KW-0223">Dioxygenase</keyword>
<sequence>MVFEHIALNVKNVEDIKDWYVANVGLKVVSEQSQAPFMTFLEDSTGRVILELYHRPEEEITNFKTKHPLSFHMAFVSQNAEKDKIRLLGKGASFVEEITKEDGSHLVMLRDPWGMPLQLCHRTKPF</sequence>
<reference evidence="3" key="1">
    <citation type="submission" date="2016-11" db="EMBL/GenBank/DDBJ databases">
        <authorList>
            <person name="Varghese N."/>
            <person name="Submissions S."/>
        </authorList>
    </citation>
    <scope>NUCLEOTIDE SEQUENCE [LARGE SCALE GENOMIC DNA]</scope>
    <source>
        <strain evidence="3">DSM 17539</strain>
    </source>
</reference>
<protein>
    <submittedName>
        <fullName evidence="2">Catechol 2,3-dioxygenase</fullName>
    </submittedName>
</protein>
<dbReference type="RefSeq" id="WP_072859795.1">
    <property type="nucleotide sequence ID" value="NZ_FQUX01000001.1"/>
</dbReference>
<keyword evidence="2" id="KW-0560">Oxidoreductase</keyword>
<dbReference type="SUPFAM" id="SSF54593">
    <property type="entry name" value="Glyoxalase/Bleomycin resistance protein/Dihydroxybiphenyl dioxygenase"/>
    <property type="match status" value="1"/>
</dbReference>
<feature type="domain" description="VOC" evidence="1">
    <location>
        <begin position="2"/>
        <end position="122"/>
    </location>
</feature>
<evidence type="ECO:0000313" key="2">
    <source>
        <dbReference type="EMBL" id="SHE37687.1"/>
    </source>
</evidence>
<dbReference type="Proteomes" id="UP000184406">
    <property type="component" value="Unassembled WGS sequence"/>
</dbReference>
<dbReference type="EMBL" id="FQUX01000001">
    <property type="protein sequence ID" value="SHE37687.1"/>
    <property type="molecule type" value="Genomic_DNA"/>
</dbReference>
<evidence type="ECO:0000313" key="3">
    <source>
        <dbReference type="Proteomes" id="UP000184406"/>
    </source>
</evidence>
<dbReference type="InterPro" id="IPR004360">
    <property type="entry name" value="Glyas_Fos-R_dOase_dom"/>
</dbReference>
<dbReference type="InterPro" id="IPR029068">
    <property type="entry name" value="Glyas_Bleomycin-R_OHBP_Dase"/>
</dbReference>
<gene>
    <name evidence="2" type="ORF">SAMN03080594_10189</name>
</gene>
<accession>A0A1M4T083</accession>
<dbReference type="PROSITE" id="PS51819">
    <property type="entry name" value="VOC"/>
    <property type="match status" value="1"/>
</dbReference>
<dbReference type="OrthoDB" id="1177764at2"/>
<dbReference type="CDD" id="cd06587">
    <property type="entry name" value="VOC"/>
    <property type="match status" value="1"/>
</dbReference>
<name>A0A1M4T083_9FLAO</name>
<dbReference type="GO" id="GO:0051213">
    <property type="term" value="F:dioxygenase activity"/>
    <property type="evidence" value="ECO:0007669"/>
    <property type="project" value="UniProtKB-KW"/>
</dbReference>
<dbReference type="Pfam" id="PF00903">
    <property type="entry name" value="Glyoxalase"/>
    <property type="match status" value="1"/>
</dbReference>